<dbReference type="EMBL" id="SHBI01000028">
    <property type="protein sequence ID" value="RZO19858.1"/>
    <property type="molecule type" value="Genomic_DNA"/>
</dbReference>
<dbReference type="AlphaFoldDB" id="A0A520MF59"/>
<sequence length="95" mass="11273">MNKLQYTLLSIMLFLVCFLALEQIKLSFEINRLHTNQENLHVEYQNFKDSNLKLITQFHTENSPAMIEKQAKEDLGMVKQKAKKIIIENYKDEKN</sequence>
<accession>A0A520MF59</accession>
<organism evidence="1 2">
    <name type="scientific">SAR86 cluster bacterium</name>
    <dbReference type="NCBI Taxonomy" id="2030880"/>
    <lineage>
        <taxon>Bacteria</taxon>
        <taxon>Pseudomonadati</taxon>
        <taxon>Pseudomonadota</taxon>
        <taxon>Gammaproteobacteria</taxon>
        <taxon>SAR86 cluster</taxon>
    </lineage>
</organism>
<proteinExistence type="predicted"/>
<evidence type="ECO:0000313" key="1">
    <source>
        <dbReference type="EMBL" id="RZO19858.1"/>
    </source>
</evidence>
<evidence type="ECO:0000313" key="2">
    <source>
        <dbReference type="Proteomes" id="UP000315782"/>
    </source>
</evidence>
<gene>
    <name evidence="1" type="ORF">EVA96_03385</name>
</gene>
<comment type="caution">
    <text evidence="1">The sequence shown here is derived from an EMBL/GenBank/DDBJ whole genome shotgun (WGS) entry which is preliminary data.</text>
</comment>
<reference evidence="1 2" key="1">
    <citation type="submission" date="2019-02" db="EMBL/GenBank/DDBJ databases">
        <title>Prokaryotic population dynamics and viral predation in marine succession experiment using metagenomics: the confinement effect.</title>
        <authorList>
            <person name="Haro-Moreno J.M."/>
            <person name="Rodriguez-Valera F."/>
            <person name="Lopez-Perez M."/>
        </authorList>
    </citation>
    <scope>NUCLEOTIDE SEQUENCE [LARGE SCALE GENOMIC DNA]</scope>
    <source>
        <strain evidence="1">MED-G163</strain>
    </source>
</reference>
<dbReference type="Proteomes" id="UP000315782">
    <property type="component" value="Unassembled WGS sequence"/>
</dbReference>
<name>A0A520MF59_9GAMM</name>
<protein>
    <recommendedName>
        <fullName evidence="3">Cell division protein FtsL</fullName>
    </recommendedName>
</protein>
<evidence type="ECO:0008006" key="3">
    <source>
        <dbReference type="Google" id="ProtNLM"/>
    </source>
</evidence>